<dbReference type="Gene3D" id="3.40.50.720">
    <property type="entry name" value="NAD(P)-binding Rossmann-like Domain"/>
    <property type="match status" value="1"/>
</dbReference>
<evidence type="ECO:0000256" key="4">
    <source>
        <dbReference type="ARBA" id="ARBA00017099"/>
    </source>
</evidence>
<dbReference type="GO" id="GO:0048270">
    <property type="term" value="F:methionine adenosyltransferase regulator activity"/>
    <property type="evidence" value="ECO:0007669"/>
    <property type="project" value="TreeGrafter"/>
</dbReference>
<evidence type="ECO:0000313" key="8">
    <source>
        <dbReference type="EMBL" id="TWU43144.1"/>
    </source>
</evidence>
<sequence>MIVLLGSSGYVGSEFARYFETNGIDFQGVSRTQVDYTNRDTLIRYLRDLKPDFLINAAGYTGKPNVDACEFFKADCLAGNAVLPGIIREACEATATTWGHVSSGCIYSGSRKDGSGFRETDPPNFCFRSGDCSFYSGSKALGEEVLAGASNCYIWRLRIPFDHRDSPRNYLSKLMRYNQLLDATNSISHLGEFANAAYQCWEKRVEPGIYHITNPGSVTTRQVVELIKRIRHLDKTFRYFEDEDHFMRAAAKTPRSNCVLDSSKILATGIKLTPVADAIESSLRAWLPDTEF</sequence>
<dbReference type="PANTHER" id="PTHR10491">
    <property type="entry name" value="DTDP-4-DEHYDRORHAMNOSE REDUCTASE"/>
    <property type="match status" value="1"/>
</dbReference>
<accession>A0A5C6E3T1</accession>
<dbReference type="Proteomes" id="UP000315471">
    <property type="component" value="Unassembled WGS sequence"/>
</dbReference>
<dbReference type="Pfam" id="PF04321">
    <property type="entry name" value="RmlD_sub_bind"/>
    <property type="match status" value="1"/>
</dbReference>
<dbReference type="GO" id="GO:0048269">
    <property type="term" value="C:methionine adenosyltransferase complex"/>
    <property type="evidence" value="ECO:0007669"/>
    <property type="project" value="TreeGrafter"/>
</dbReference>
<comment type="function">
    <text evidence="6">Catalyzes the reduction of dTDP-6-deoxy-L-lyxo-4-hexulose to yield dTDP-L-rhamnose.</text>
</comment>
<keyword evidence="6 8" id="KW-0560">Oxidoreductase</keyword>
<evidence type="ECO:0000259" key="7">
    <source>
        <dbReference type="Pfam" id="PF04321"/>
    </source>
</evidence>
<feature type="domain" description="RmlD-like substrate binding" evidence="7">
    <location>
        <begin position="2"/>
        <end position="283"/>
    </location>
</feature>
<dbReference type="RefSeq" id="WP_146599621.1">
    <property type="nucleotide sequence ID" value="NZ_SJPY01000003.1"/>
</dbReference>
<comment type="caution">
    <text evidence="8">The sequence shown here is derived from an EMBL/GenBank/DDBJ whole genome shotgun (WGS) entry which is preliminary data.</text>
</comment>
<evidence type="ECO:0000256" key="2">
    <source>
        <dbReference type="ARBA" id="ARBA00010944"/>
    </source>
</evidence>
<evidence type="ECO:0000256" key="5">
    <source>
        <dbReference type="ARBA" id="ARBA00048200"/>
    </source>
</evidence>
<dbReference type="EMBL" id="SJPY01000003">
    <property type="protein sequence ID" value="TWU43144.1"/>
    <property type="molecule type" value="Genomic_DNA"/>
</dbReference>
<name>A0A5C6E3T1_9BACT</name>
<gene>
    <name evidence="8" type="primary">rmlD_1</name>
    <name evidence="8" type="ORF">Q31b_21820</name>
</gene>
<dbReference type="OrthoDB" id="252618at2"/>
<protein>
    <recommendedName>
        <fullName evidence="4 6">dTDP-4-dehydrorhamnose reductase</fullName>
        <ecNumber evidence="3 6">1.1.1.133</ecNumber>
    </recommendedName>
</protein>
<evidence type="ECO:0000256" key="1">
    <source>
        <dbReference type="ARBA" id="ARBA00004781"/>
    </source>
</evidence>
<dbReference type="InterPro" id="IPR005913">
    <property type="entry name" value="dTDP_dehydrorham_reduct"/>
</dbReference>
<keyword evidence="6" id="KW-0521">NADP</keyword>
<comment type="catalytic activity">
    <reaction evidence="5">
        <text>dTDP-beta-L-rhamnose + NADP(+) = dTDP-4-dehydro-beta-L-rhamnose + NADPH + H(+)</text>
        <dbReference type="Rhea" id="RHEA:21796"/>
        <dbReference type="ChEBI" id="CHEBI:15378"/>
        <dbReference type="ChEBI" id="CHEBI:57510"/>
        <dbReference type="ChEBI" id="CHEBI:57783"/>
        <dbReference type="ChEBI" id="CHEBI:58349"/>
        <dbReference type="ChEBI" id="CHEBI:62830"/>
        <dbReference type="EC" id="1.1.1.133"/>
    </reaction>
</comment>
<comment type="pathway">
    <text evidence="1 6">Carbohydrate biosynthesis; dTDP-L-rhamnose biosynthesis.</text>
</comment>
<dbReference type="InterPro" id="IPR029903">
    <property type="entry name" value="RmlD-like-bd"/>
</dbReference>
<dbReference type="GO" id="GO:0008831">
    <property type="term" value="F:dTDP-4-dehydrorhamnose reductase activity"/>
    <property type="evidence" value="ECO:0007669"/>
    <property type="project" value="UniProtKB-EC"/>
</dbReference>
<evidence type="ECO:0000313" key="9">
    <source>
        <dbReference type="Proteomes" id="UP000315471"/>
    </source>
</evidence>
<dbReference type="GO" id="GO:0006556">
    <property type="term" value="P:S-adenosylmethionine biosynthetic process"/>
    <property type="evidence" value="ECO:0007669"/>
    <property type="project" value="TreeGrafter"/>
</dbReference>
<dbReference type="PANTHER" id="PTHR10491:SF4">
    <property type="entry name" value="METHIONINE ADENOSYLTRANSFERASE 2 SUBUNIT BETA"/>
    <property type="match status" value="1"/>
</dbReference>
<dbReference type="InterPro" id="IPR036291">
    <property type="entry name" value="NAD(P)-bd_dom_sf"/>
</dbReference>
<proteinExistence type="inferred from homology"/>
<comment type="similarity">
    <text evidence="2 6">Belongs to the dTDP-4-dehydrorhamnose reductase family.</text>
</comment>
<keyword evidence="9" id="KW-1185">Reference proteome</keyword>
<evidence type="ECO:0000256" key="3">
    <source>
        <dbReference type="ARBA" id="ARBA00012929"/>
    </source>
</evidence>
<evidence type="ECO:0000256" key="6">
    <source>
        <dbReference type="RuleBase" id="RU364082"/>
    </source>
</evidence>
<dbReference type="EC" id="1.1.1.133" evidence="3 6"/>
<dbReference type="SUPFAM" id="SSF51735">
    <property type="entry name" value="NAD(P)-binding Rossmann-fold domains"/>
    <property type="match status" value="1"/>
</dbReference>
<reference evidence="8 9" key="1">
    <citation type="submission" date="2019-02" db="EMBL/GenBank/DDBJ databases">
        <title>Deep-cultivation of Planctomycetes and their phenomic and genomic characterization uncovers novel biology.</title>
        <authorList>
            <person name="Wiegand S."/>
            <person name="Jogler M."/>
            <person name="Boedeker C."/>
            <person name="Pinto D."/>
            <person name="Vollmers J."/>
            <person name="Rivas-Marin E."/>
            <person name="Kohn T."/>
            <person name="Peeters S.H."/>
            <person name="Heuer A."/>
            <person name="Rast P."/>
            <person name="Oberbeckmann S."/>
            <person name="Bunk B."/>
            <person name="Jeske O."/>
            <person name="Meyerdierks A."/>
            <person name="Storesund J.E."/>
            <person name="Kallscheuer N."/>
            <person name="Luecker S."/>
            <person name="Lage O.M."/>
            <person name="Pohl T."/>
            <person name="Merkel B.J."/>
            <person name="Hornburger P."/>
            <person name="Mueller R.-W."/>
            <person name="Bruemmer F."/>
            <person name="Labrenz M."/>
            <person name="Spormann A.M."/>
            <person name="Op Den Camp H."/>
            <person name="Overmann J."/>
            <person name="Amann R."/>
            <person name="Jetten M.S.M."/>
            <person name="Mascher T."/>
            <person name="Medema M.H."/>
            <person name="Devos D.P."/>
            <person name="Kaster A.-K."/>
            <person name="Ovreas L."/>
            <person name="Rohde M."/>
            <person name="Galperin M.Y."/>
            <person name="Jogler C."/>
        </authorList>
    </citation>
    <scope>NUCLEOTIDE SEQUENCE [LARGE SCALE GENOMIC DNA]</scope>
    <source>
        <strain evidence="8 9">Q31b</strain>
    </source>
</reference>
<dbReference type="AlphaFoldDB" id="A0A5C6E3T1"/>
<organism evidence="8 9">
    <name type="scientific">Novipirellula aureliae</name>
    <dbReference type="NCBI Taxonomy" id="2527966"/>
    <lineage>
        <taxon>Bacteria</taxon>
        <taxon>Pseudomonadati</taxon>
        <taxon>Planctomycetota</taxon>
        <taxon>Planctomycetia</taxon>
        <taxon>Pirellulales</taxon>
        <taxon>Pirellulaceae</taxon>
        <taxon>Novipirellula</taxon>
    </lineage>
</organism>